<organism evidence="2 4">
    <name type="scientific">Adineta steineri</name>
    <dbReference type="NCBI Taxonomy" id="433720"/>
    <lineage>
        <taxon>Eukaryota</taxon>
        <taxon>Metazoa</taxon>
        <taxon>Spiralia</taxon>
        <taxon>Gnathifera</taxon>
        <taxon>Rotifera</taxon>
        <taxon>Eurotatoria</taxon>
        <taxon>Bdelloidea</taxon>
        <taxon>Adinetida</taxon>
        <taxon>Adinetidae</taxon>
        <taxon>Adineta</taxon>
    </lineage>
</organism>
<accession>A0A813WBW5</accession>
<evidence type="ECO:0000313" key="2">
    <source>
        <dbReference type="EMBL" id="CAF0855657.1"/>
    </source>
</evidence>
<sequence>MTERNMQFTRISANSYRPRITRVRPSDVPSTYRSSNNSNPAFASLQHRPLQPRQQVSLPAPLQPRRLVQHQQQVQHHLLQPRQQVLHQAVRLRQQVPQPVRPRRQVLQHQVLHHLRVQHQRQRQQQVLQPQHRRQQQQQQQRQQVSFLRDNYSFALNVISLSIAPSCGSVSSPPGQILTLTVSSATTTYHRYNYSFTANDLSSTLSFIATGDAGGPADHYWLLDQVSVNDMNSSTNVLINGDFETGNLNGWSQFCNTDANCKTTQYAHTVSSPCYAGTYCVYDACQNFDYLYQSFSTVVGHYYLISYYLRGGGTGGSEKIFVTLT</sequence>
<name>A0A813WBW5_9BILA</name>
<evidence type="ECO:0000313" key="3">
    <source>
        <dbReference type="EMBL" id="CAF4061227.1"/>
    </source>
</evidence>
<dbReference type="Proteomes" id="UP000663860">
    <property type="component" value="Unassembled WGS sequence"/>
</dbReference>
<dbReference type="EMBL" id="CAJNOE010000070">
    <property type="protein sequence ID" value="CAF0855657.1"/>
    <property type="molecule type" value="Genomic_DNA"/>
</dbReference>
<proteinExistence type="predicted"/>
<dbReference type="AlphaFoldDB" id="A0A813WBW5"/>
<comment type="caution">
    <text evidence="2">The sequence shown here is derived from an EMBL/GenBank/DDBJ whole genome shotgun (WGS) entry which is preliminary data.</text>
</comment>
<feature type="region of interest" description="Disordered" evidence="1">
    <location>
        <begin position="119"/>
        <end position="142"/>
    </location>
</feature>
<protein>
    <submittedName>
        <fullName evidence="2">Uncharacterized protein</fullName>
    </submittedName>
</protein>
<dbReference type="EMBL" id="CAJOBB010003832">
    <property type="protein sequence ID" value="CAF4061227.1"/>
    <property type="molecule type" value="Genomic_DNA"/>
</dbReference>
<reference evidence="2" key="1">
    <citation type="submission" date="2021-02" db="EMBL/GenBank/DDBJ databases">
        <authorList>
            <person name="Nowell W R."/>
        </authorList>
    </citation>
    <scope>NUCLEOTIDE SEQUENCE</scope>
</reference>
<dbReference type="Proteomes" id="UP000663868">
    <property type="component" value="Unassembled WGS sequence"/>
</dbReference>
<dbReference type="Gene3D" id="2.60.120.260">
    <property type="entry name" value="Galactose-binding domain-like"/>
    <property type="match status" value="1"/>
</dbReference>
<feature type="region of interest" description="Disordered" evidence="1">
    <location>
        <begin position="21"/>
        <end position="50"/>
    </location>
</feature>
<feature type="compositionally biased region" description="Low complexity" evidence="1">
    <location>
        <begin position="123"/>
        <end position="142"/>
    </location>
</feature>
<evidence type="ECO:0000256" key="1">
    <source>
        <dbReference type="SAM" id="MobiDB-lite"/>
    </source>
</evidence>
<evidence type="ECO:0000313" key="4">
    <source>
        <dbReference type="Proteomes" id="UP000663860"/>
    </source>
</evidence>
<gene>
    <name evidence="2" type="ORF">IZO911_LOCUS9838</name>
    <name evidence="3" type="ORF">KXQ929_LOCUS32158</name>
</gene>
<feature type="compositionally biased region" description="Polar residues" evidence="1">
    <location>
        <begin position="28"/>
        <end position="41"/>
    </location>
</feature>